<dbReference type="InterPro" id="IPR002509">
    <property type="entry name" value="NODB_dom"/>
</dbReference>
<dbReference type="InterPro" id="IPR011330">
    <property type="entry name" value="Glyco_hydro/deAcase_b/a-brl"/>
</dbReference>
<dbReference type="AlphaFoldDB" id="A0A9D1UDC4"/>
<dbReference type="PANTHER" id="PTHR10587">
    <property type="entry name" value="GLYCOSYL TRANSFERASE-RELATED"/>
    <property type="match status" value="1"/>
</dbReference>
<dbReference type="Proteomes" id="UP000824263">
    <property type="component" value="Unassembled WGS sequence"/>
</dbReference>
<dbReference type="Pfam" id="PF01522">
    <property type="entry name" value="Polysacc_deac_1"/>
    <property type="match status" value="1"/>
</dbReference>
<protein>
    <submittedName>
        <fullName evidence="2">Delta-lactam-biosynthetic de-N-acetylase</fullName>
    </submittedName>
</protein>
<dbReference type="SUPFAM" id="SSF88713">
    <property type="entry name" value="Glycoside hydrolase/deacetylase"/>
    <property type="match status" value="1"/>
</dbReference>
<reference evidence="2" key="2">
    <citation type="submission" date="2021-04" db="EMBL/GenBank/DDBJ databases">
        <authorList>
            <person name="Gilroy R."/>
        </authorList>
    </citation>
    <scope>NUCLEOTIDE SEQUENCE</scope>
    <source>
        <strain evidence="2">ChiSxjej1B13-11762</strain>
    </source>
</reference>
<reference evidence="2" key="1">
    <citation type="journal article" date="2021" name="PeerJ">
        <title>Extensive microbial diversity within the chicken gut microbiome revealed by metagenomics and culture.</title>
        <authorList>
            <person name="Gilroy R."/>
            <person name="Ravi A."/>
            <person name="Getino M."/>
            <person name="Pursley I."/>
            <person name="Horton D.L."/>
            <person name="Alikhan N.F."/>
            <person name="Baker D."/>
            <person name="Gharbi K."/>
            <person name="Hall N."/>
            <person name="Watson M."/>
            <person name="Adriaenssens E.M."/>
            <person name="Foster-Nyarko E."/>
            <person name="Jarju S."/>
            <person name="Secka A."/>
            <person name="Antonio M."/>
            <person name="Oren A."/>
            <person name="Chaudhuri R.R."/>
            <person name="La Ragione R."/>
            <person name="Hildebrand F."/>
            <person name="Pallen M.J."/>
        </authorList>
    </citation>
    <scope>NUCLEOTIDE SEQUENCE</scope>
    <source>
        <strain evidence="2">ChiSxjej1B13-11762</strain>
    </source>
</reference>
<proteinExistence type="predicted"/>
<organism evidence="2 3">
    <name type="scientific">Candidatus Dorea gallistercoris</name>
    <dbReference type="NCBI Taxonomy" id="2838542"/>
    <lineage>
        <taxon>Bacteria</taxon>
        <taxon>Bacillati</taxon>
        <taxon>Bacillota</taxon>
        <taxon>Clostridia</taxon>
        <taxon>Lachnospirales</taxon>
        <taxon>Lachnospiraceae</taxon>
        <taxon>Dorea</taxon>
    </lineage>
</organism>
<dbReference type="GO" id="GO:0016020">
    <property type="term" value="C:membrane"/>
    <property type="evidence" value="ECO:0007669"/>
    <property type="project" value="TreeGrafter"/>
</dbReference>
<dbReference type="InterPro" id="IPR050248">
    <property type="entry name" value="Polysacc_deacetylase_ArnD"/>
</dbReference>
<comment type="caution">
    <text evidence="2">The sequence shown here is derived from an EMBL/GenBank/DDBJ whole genome shotgun (WGS) entry which is preliminary data.</text>
</comment>
<dbReference type="InterPro" id="IPR014235">
    <property type="entry name" value="Spore_PdaA"/>
</dbReference>
<accession>A0A9D1UDC4</accession>
<feature type="domain" description="NodB homology" evidence="1">
    <location>
        <begin position="87"/>
        <end position="269"/>
    </location>
</feature>
<dbReference type="GO" id="GO:0005975">
    <property type="term" value="P:carbohydrate metabolic process"/>
    <property type="evidence" value="ECO:0007669"/>
    <property type="project" value="InterPro"/>
</dbReference>
<dbReference type="PANTHER" id="PTHR10587:SF78">
    <property type="entry name" value="PEPTIDOGLYCAN-N-ACETYLMURAMIC ACID DEACETYLASE PDAA"/>
    <property type="match status" value="1"/>
</dbReference>
<evidence type="ECO:0000313" key="3">
    <source>
        <dbReference type="Proteomes" id="UP000824263"/>
    </source>
</evidence>
<dbReference type="EMBL" id="DXGF01000094">
    <property type="protein sequence ID" value="HIW83684.1"/>
    <property type="molecule type" value="Genomic_DNA"/>
</dbReference>
<name>A0A9D1UDC4_9FIRM</name>
<sequence>MSQKFKLPKFLGILLLFSVSFFAGRAIAFLTSPDSPLAQLVNSEEIAASSENWGLSFQEEGQPPVGNAPSDELAAYDACYRDDTEEKVLYLTFDCGYENGNTEKILDTLKEKQIPAAFFVVGNFLSTEPELVKRMSEEGHIVGNHTYHHPDMSEISTKETFEKELKDVETAYEEITGEPMTKYYRPPQGKYSVENLQMAKELGYHTFFWSLAYVDWYEDDQPTKEEAFDKLLGRIHPGAVVLLHSTSSTNAAILGGLLDQWKEMGYSFRSLDDLASDAGDPSAGEAGSS</sequence>
<gene>
    <name evidence="2" type="primary">pdaA</name>
    <name evidence="2" type="ORF">H9873_05110</name>
</gene>
<dbReference type="NCBIfam" id="TIGR02884">
    <property type="entry name" value="spore_pdaA"/>
    <property type="match status" value="1"/>
</dbReference>
<dbReference type="Gene3D" id="3.20.20.370">
    <property type="entry name" value="Glycoside hydrolase/deacetylase"/>
    <property type="match status" value="1"/>
</dbReference>
<dbReference type="GO" id="GO:0016810">
    <property type="term" value="F:hydrolase activity, acting on carbon-nitrogen (but not peptide) bonds"/>
    <property type="evidence" value="ECO:0007669"/>
    <property type="project" value="InterPro"/>
</dbReference>
<evidence type="ECO:0000313" key="2">
    <source>
        <dbReference type="EMBL" id="HIW83684.1"/>
    </source>
</evidence>
<evidence type="ECO:0000259" key="1">
    <source>
        <dbReference type="PROSITE" id="PS51677"/>
    </source>
</evidence>
<dbReference type="PROSITE" id="PS51677">
    <property type="entry name" value="NODB"/>
    <property type="match status" value="1"/>
</dbReference>
<dbReference type="CDD" id="cd10948">
    <property type="entry name" value="CE4_BsPdaA_like"/>
    <property type="match status" value="1"/>
</dbReference>